<feature type="coiled-coil region" evidence="1">
    <location>
        <begin position="96"/>
        <end position="123"/>
    </location>
</feature>
<accession>A0A926DGH5</accession>
<gene>
    <name evidence="3" type="ORF">H8693_06070</name>
</gene>
<keyword evidence="2" id="KW-1133">Transmembrane helix</keyword>
<evidence type="ECO:0000313" key="3">
    <source>
        <dbReference type="EMBL" id="MBC8538495.1"/>
    </source>
</evidence>
<dbReference type="InterPro" id="IPR019277">
    <property type="entry name" value="DUF2304"/>
</dbReference>
<keyword evidence="2" id="KW-0472">Membrane</keyword>
<name>A0A926DGH5_9FIRM</name>
<evidence type="ECO:0000313" key="4">
    <source>
        <dbReference type="Proteomes" id="UP000617951"/>
    </source>
</evidence>
<feature type="transmembrane region" description="Helical" evidence="2">
    <location>
        <begin position="36"/>
        <end position="63"/>
    </location>
</feature>
<dbReference type="RefSeq" id="WP_249280251.1">
    <property type="nucleotide sequence ID" value="NZ_JACRSS010000002.1"/>
</dbReference>
<feature type="transmembrane region" description="Helical" evidence="2">
    <location>
        <begin position="69"/>
        <end position="92"/>
    </location>
</feature>
<feature type="transmembrane region" description="Helical" evidence="2">
    <location>
        <begin position="6"/>
        <end position="24"/>
    </location>
</feature>
<dbReference type="EMBL" id="JACRSS010000002">
    <property type="protein sequence ID" value="MBC8538495.1"/>
    <property type="molecule type" value="Genomic_DNA"/>
</dbReference>
<dbReference type="AlphaFoldDB" id="A0A926DGH5"/>
<protein>
    <submittedName>
        <fullName evidence="3">DUF2304 domain-containing protein</fullName>
    </submittedName>
</protein>
<reference evidence="3" key="1">
    <citation type="submission" date="2020-08" db="EMBL/GenBank/DDBJ databases">
        <title>Genome public.</title>
        <authorList>
            <person name="Liu C."/>
            <person name="Sun Q."/>
        </authorList>
    </citation>
    <scope>NUCLEOTIDE SEQUENCE</scope>
    <source>
        <strain evidence="3">NSJ-63</strain>
    </source>
</reference>
<dbReference type="Pfam" id="PF10066">
    <property type="entry name" value="DUF2304"/>
    <property type="match status" value="1"/>
</dbReference>
<proteinExistence type="predicted"/>
<keyword evidence="4" id="KW-1185">Reference proteome</keyword>
<keyword evidence="2" id="KW-0812">Transmembrane</keyword>
<comment type="caution">
    <text evidence="3">The sequence shown here is derived from an EMBL/GenBank/DDBJ whole genome shotgun (WGS) entry which is preliminary data.</text>
</comment>
<sequence>MALVLQIFAIVISVLFNIIIFQMLRKGRLELQYTLLWIFAGLAILIMSIWPQVLIGLASLLGIQVPMNAAFFLGIIFILCMLIGMTIIVSGLKNKIYRLTQVIALLEKRIEGLENKEKTHEEE</sequence>
<evidence type="ECO:0000256" key="2">
    <source>
        <dbReference type="SAM" id="Phobius"/>
    </source>
</evidence>
<keyword evidence="1" id="KW-0175">Coiled coil</keyword>
<evidence type="ECO:0000256" key="1">
    <source>
        <dbReference type="SAM" id="Coils"/>
    </source>
</evidence>
<dbReference type="Proteomes" id="UP000617951">
    <property type="component" value="Unassembled WGS sequence"/>
</dbReference>
<organism evidence="3 4">
    <name type="scientific">Guopingia tenuis</name>
    <dbReference type="NCBI Taxonomy" id="2763656"/>
    <lineage>
        <taxon>Bacteria</taxon>
        <taxon>Bacillati</taxon>
        <taxon>Bacillota</taxon>
        <taxon>Clostridia</taxon>
        <taxon>Christensenellales</taxon>
        <taxon>Christensenellaceae</taxon>
        <taxon>Guopingia</taxon>
    </lineage>
</organism>